<evidence type="ECO:0000256" key="5">
    <source>
        <dbReference type="ARBA" id="ARBA00022448"/>
    </source>
</evidence>
<dbReference type="Pfam" id="PF03031">
    <property type="entry name" value="NIF"/>
    <property type="match status" value="1"/>
</dbReference>
<organism evidence="18 19">
    <name type="scientific">Aureobasidium pullulans EXF-150</name>
    <dbReference type="NCBI Taxonomy" id="1043002"/>
    <lineage>
        <taxon>Eukaryota</taxon>
        <taxon>Fungi</taxon>
        <taxon>Dikarya</taxon>
        <taxon>Ascomycota</taxon>
        <taxon>Pezizomycotina</taxon>
        <taxon>Dothideomycetes</taxon>
        <taxon>Dothideomycetidae</taxon>
        <taxon>Dothideales</taxon>
        <taxon>Saccotheciaceae</taxon>
        <taxon>Aureobasidium</taxon>
    </lineage>
</organism>
<dbReference type="InterPro" id="IPR036412">
    <property type="entry name" value="HAD-like_sf"/>
</dbReference>
<dbReference type="Proteomes" id="UP000030706">
    <property type="component" value="Unassembled WGS sequence"/>
</dbReference>
<keyword evidence="9" id="KW-0809">Transit peptide</keyword>
<feature type="compositionally biased region" description="Basic and acidic residues" evidence="16">
    <location>
        <begin position="224"/>
        <end position="236"/>
    </location>
</feature>
<evidence type="ECO:0000256" key="2">
    <source>
        <dbReference type="ARBA" id="ARBA00006344"/>
    </source>
</evidence>
<keyword evidence="15" id="KW-0175">Coiled coil</keyword>
<evidence type="ECO:0000256" key="16">
    <source>
        <dbReference type="SAM" id="MobiDB-lite"/>
    </source>
</evidence>
<dbReference type="GO" id="GO:0015031">
    <property type="term" value="P:protein transport"/>
    <property type="evidence" value="ECO:0007669"/>
    <property type="project" value="UniProtKB-KW"/>
</dbReference>
<evidence type="ECO:0000256" key="12">
    <source>
        <dbReference type="ARBA" id="ARBA00023128"/>
    </source>
</evidence>
<dbReference type="PROSITE" id="PS50969">
    <property type="entry name" value="FCP1"/>
    <property type="match status" value="1"/>
</dbReference>
<evidence type="ECO:0000313" key="18">
    <source>
        <dbReference type="EMBL" id="KEQ85616.1"/>
    </source>
</evidence>
<dbReference type="GO" id="GO:0005743">
    <property type="term" value="C:mitochondrial inner membrane"/>
    <property type="evidence" value="ECO:0007669"/>
    <property type="project" value="UniProtKB-SubCell"/>
</dbReference>
<feature type="compositionally biased region" description="Low complexity" evidence="16">
    <location>
        <begin position="157"/>
        <end position="172"/>
    </location>
</feature>
<dbReference type="InterPro" id="IPR004274">
    <property type="entry name" value="FCP1_dom"/>
</dbReference>
<keyword evidence="6" id="KW-0812">Transmembrane</keyword>
<dbReference type="PANTHER" id="PTHR12210">
    <property type="entry name" value="DULLARD PROTEIN PHOSPHATASE"/>
    <property type="match status" value="1"/>
</dbReference>
<comment type="function">
    <text evidence="14">Essential component of the TIM23 complex, a complex that mediates the translocation of transit peptide-containing proteins across the mitochondrial inner membrane. Required to direct preproteins in transit and direct them to the channel protein TIM23, and possibly facilitates transfer of the translocating proteins from the TOM complex to the TIM23 complex.</text>
</comment>
<evidence type="ECO:0000256" key="7">
    <source>
        <dbReference type="ARBA" id="ARBA00022792"/>
    </source>
</evidence>
<feature type="region of interest" description="Disordered" evidence="16">
    <location>
        <begin position="606"/>
        <end position="625"/>
    </location>
</feature>
<dbReference type="InterPro" id="IPR050365">
    <property type="entry name" value="TIM50"/>
</dbReference>
<dbReference type="RefSeq" id="XP_029761803.1">
    <property type="nucleotide sequence ID" value="XM_029903716.1"/>
</dbReference>
<dbReference type="STRING" id="1043002.A0A074YFM3"/>
<protein>
    <recommendedName>
        <fullName evidence="4">Mitochondrial import inner membrane translocase subunit TIM50</fullName>
    </recommendedName>
    <alternativeName>
        <fullName evidence="3">Mitochondrial import inner membrane translocase subunit tim50</fullName>
    </alternativeName>
</protein>
<dbReference type="EMBL" id="KL584980">
    <property type="protein sequence ID" value="KEQ85616.1"/>
    <property type="molecule type" value="Genomic_DNA"/>
</dbReference>
<sequence length="625" mass="68533">MLSRAAQRAAKAPIAHFTTSARSLAKPSRFVPAGAAAPKTAKQAPAATPRQPPTTSARQTSPGTSIPKDKTWKPTDSIKFAAPAAAAAASQAPKPTSEPVRPAADGPVSPDGSASTRAAPSANTEPTSQPGPFPKTSSSEQASEASNPAFSGPQSAESNTTPTEQPTESQPSGPLPDLRQGIPSTFDFEFMKKEASAQNPTEQKVTGEEIPESNAEATGSGGRRGGEGEDEQYRREDYETSFDKRRARMANYGYLSLLAFAAAGTAYFTRPYGADETPQGLEPEHITGWAPQSMYARVKNRMSSQAAYYTEPTFDKLLPEVPESQRPPFTLVLSLEDLLIHSSWSREHGWRTAKRPGVDYFLKYLSQYYELVLFTSVPVAMADPVIKKLDPFHIIQWPLFREATKYENGEYVKDLNYLNRPLDKVIMIDTKAAHVKNNPNNAIVLPKWEGKPSDPHAKDLVALIPFLEYVATMGVEDTRKVLESFAGSDIPTEFAAREGKAREAFQKQLADEQSRRPQRSIGGLLNKALGIKAQPGGLSLDNETTVAEGLSQGKMLSDQIRERGQREYQRLEAEIQKNGEKWLKEMEEEEKKFMENMSKDMKKSWFGWGSASGAPAASETAKRQE</sequence>
<evidence type="ECO:0000256" key="8">
    <source>
        <dbReference type="ARBA" id="ARBA00022927"/>
    </source>
</evidence>
<dbReference type="SMART" id="SM00577">
    <property type="entry name" value="CPDc"/>
    <property type="match status" value="1"/>
</dbReference>
<keyword evidence="8" id="KW-0653">Protein transport</keyword>
<evidence type="ECO:0000256" key="13">
    <source>
        <dbReference type="ARBA" id="ARBA00023136"/>
    </source>
</evidence>
<comment type="similarity">
    <text evidence="2">Belongs to the TIM50 family.</text>
</comment>
<keyword evidence="10" id="KW-1133">Transmembrane helix</keyword>
<keyword evidence="13" id="KW-0472">Membrane</keyword>
<dbReference type="InterPro" id="IPR023214">
    <property type="entry name" value="HAD_sf"/>
</dbReference>
<keyword evidence="5" id="KW-0813">Transport</keyword>
<dbReference type="CDD" id="cd07521">
    <property type="entry name" value="HAD_FCP1-like"/>
    <property type="match status" value="1"/>
</dbReference>
<evidence type="ECO:0000256" key="14">
    <source>
        <dbReference type="ARBA" id="ARBA00059797"/>
    </source>
</evidence>
<feature type="compositionally biased region" description="Polar residues" evidence="16">
    <location>
        <begin position="112"/>
        <end position="156"/>
    </location>
</feature>
<dbReference type="Gene3D" id="3.40.50.1000">
    <property type="entry name" value="HAD superfamily/HAD-like"/>
    <property type="match status" value="1"/>
</dbReference>
<evidence type="ECO:0000259" key="17">
    <source>
        <dbReference type="PROSITE" id="PS50969"/>
    </source>
</evidence>
<name>A0A074YFM3_AURPU</name>
<dbReference type="FunFam" id="3.40.50.1000:FF:000019">
    <property type="entry name" value="Mitochondrial import inner membrane translocase subunit TIM50"/>
    <property type="match status" value="1"/>
</dbReference>
<keyword evidence="7" id="KW-0999">Mitochondrion inner membrane</keyword>
<evidence type="ECO:0000256" key="10">
    <source>
        <dbReference type="ARBA" id="ARBA00022989"/>
    </source>
</evidence>
<feature type="domain" description="FCP1 homology" evidence="17">
    <location>
        <begin position="324"/>
        <end position="470"/>
    </location>
</feature>
<gene>
    <name evidence="18" type="ORF">M438DRAFT_334494</name>
</gene>
<dbReference type="GeneID" id="40746022"/>
<accession>A0A074YFM3</accession>
<keyword evidence="12" id="KW-0496">Mitochondrion</keyword>
<comment type="subcellular location">
    <subcellularLocation>
        <location evidence="1">Mitochondrion inner membrane</location>
        <topology evidence="1">Single-pass membrane protein</topology>
    </subcellularLocation>
</comment>
<dbReference type="OrthoDB" id="287041at2759"/>
<feature type="region of interest" description="Disordered" evidence="16">
    <location>
        <begin position="195"/>
        <end position="236"/>
    </location>
</feature>
<feature type="coiled-coil region" evidence="15">
    <location>
        <begin position="561"/>
        <end position="603"/>
    </location>
</feature>
<evidence type="ECO:0000313" key="19">
    <source>
        <dbReference type="Proteomes" id="UP000030706"/>
    </source>
</evidence>
<evidence type="ECO:0000256" key="4">
    <source>
        <dbReference type="ARBA" id="ARBA00020799"/>
    </source>
</evidence>
<evidence type="ECO:0000256" key="11">
    <source>
        <dbReference type="ARBA" id="ARBA00023010"/>
    </source>
</evidence>
<feature type="compositionally biased region" description="Low complexity" evidence="16">
    <location>
        <begin position="81"/>
        <end position="95"/>
    </location>
</feature>
<evidence type="ECO:0000256" key="3">
    <source>
        <dbReference type="ARBA" id="ARBA00013483"/>
    </source>
</evidence>
<dbReference type="SUPFAM" id="SSF56784">
    <property type="entry name" value="HAD-like"/>
    <property type="match status" value="1"/>
</dbReference>
<evidence type="ECO:0000256" key="6">
    <source>
        <dbReference type="ARBA" id="ARBA00022692"/>
    </source>
</evidence>
<evidence type="ECO:0000256" key="9">
    <source>
        <dbReference type="ARBA" id="ARBA00022946"/>
    </source>
</evidence>
<dbReference type="AlphaFoldDB" id="A0A074YFM3"/>
<dbReference type="HOGENOM" id="CLU_023309_0_0_1"/>
<evidence type="ECO:0000256" key="15">
    <source>
        <dbReference type="SAM" id="Coils"/>
    </source>
</evidence>
<keyword evidence="11" id="KW-0811">Translocation</keyword>
<keyword evidence="19" id="KW-1185">Reference proteome</keyword>
<feature type="compositionally biased region" description="Low complexity" evidence="16">
    <location>
        <begin position="606"/>
        <end position="618"/>
    </location>
</feature>
<evidence type="ECO:0000256" key="1">
    <source>
        <dbReference type="ARBA" id="ARBA00004434"/>
    </source>
</evidence>
<proteinExistence type="inferred from homology"/>
<feature type="region of interest" description="Disordered" evidence="16">
    <location>
        <begin position="20"/>
        <end position="182"/>
    </location>
</feature>
<feature type="compositionally biased region" description="Low complexity" evidence="16">
    <location>
        <begin position="32"/>
        <end position="60"/>
    </location>
</feature>
<reference evidence="18 19" key="1">
    <citation type="journal article" date="2014" name="BMC Genomics">
        <title>Genome sequencing of four Aureobasidium pullulans varieties: biotechnological potential, stress tolerance, and description of new species.</title>
        <authorList>
            <person name="Gostin Ar C."/>
            <person name="Ohm R.A."/>
            <person name="Kogej T."/>
            <person name="Sonjak S."/>
            <person name="Turk M."/>
            <person name="Zajc J."/>
            <person name="Zalar P."/>
            <person name="Grube M."/>
            <person name="Sun H."/>
            <person name="Han J."/>
            <person name="Sharma A."/>
            <person name="Chiniquy J."/>
            <person name="Ngan C.Y."/>
            <person name="Lipzen A."/>
            <person name="Barry K."/>
            <person name="Grigoriev I.V."/>
            <person name="Gunde-Cimerman N."/>
        </authorList>
    </citation>
    <scope>NUCLEOTIDE SEQUENCE [LARGE SCALE GENOMIC DNA]</scope>
    <source>
        <strain evidence="18 19">EXF-150</strain>
    </source>
</reference>